<feature type="chain" id="PRO_5014850490" evidence="1">
    <location>
        <begin position="24"/>
        <end position="90"/>
    </location>
</feature>
<sequence>MLRCIYALITVTLLNIFTITSFAATVKNTDLKTQSFIVVEGSVPLRFFLNTHQTITICMKGCFITFPNKDRFAIKADDTIEISRGRAIFK</sequence>
<reference evidence="2 3" key="1">
    <citation type="submission" date="2017-06" db="EMBL/GenBank/DDBJ databases">
        <title>Draft genome of Bartonella tribocorum C635.</title>
        <authorList>
            <person name="Hadjadj L."/>
            <person name="Jiyipong T."/>
            <person name="Diene S.M."/>
            <person name="Morand S."/>
            <person name="Rolain J.-M."/>
        </authorList>
    </citation>
    <scope>NUCLEOTIDE SEQUENCE [LARGE SCALE GENOMIC DNA]</scope>
    <source>
        <strain evidence="2 3">C635</strain>
    </source>
</reference>
<gene>
    <name evidence="2" type="ORF">CEV08_07055</name>
</gene>
<evidence type="ECO:0000313" key="2">
    <source>
        <dbReference type="EMBL" id="PIT68971.1"/>
    </source>
</evidence>
<keyword evidence="1" id="KW-0732">Signal</keyword>
<dbReference type="Proteomes" id="UP000230791">
    <property type="component" value="Unassembled WGS sequence"/>
</dbReference>
<accession>A0A2M6US20</accession>
<comment type="caution">
    <text evidence="2">The sequence shown here is derived from an EMBL/GenBank/DDBJ whole genome shotgun (WGS) entry which is preliminary data.</text>
</comment>
<evidence type="ECO:0000313" key="3">
    <source>
        <dbReference type="Proteomes" id="UP000230791"/>
    </source>
</evidence>
<dbReference type="AlphaFoldDB" id="A0A2M6US20"/>
<feature type="signal peptide" evidence="1">
    <location>
        <begin position="1"/>
        <end position="23"/>
    </location>
</feature>
<dbReference type="RefSeq" id="WP_100130971.1">
    <property type="nucleotide sequence ID" value="NZ_CADDYJ010000022.1"/>
</dbReference>
<name>A0A2M6US20_9HYPH</name>
<protein>
    <submittedName>
        <fullName evidence="2">Uncharacterized protein</fullName>
    </submittedName>
</protein>
<dbReference type="OrthoDB" id="8279992at2"/>
<organism evidence="2 3">
    <name type="scientific">Bartonella tribocorum</name>
    <dbReference type="NCBI Taxonomy" id="85701"/>
    <lineage>
        <taxon>Bacteria</taxon>
        <taxon>Pseudomonadati</taxon>
        <taxon>Pseudomonadota</taxon>
        <taxon>Alphaproteobacteria</taxon>
        <taxon>Hyphomicrobiales</taxon>
        <taxon>Bartonellaceae</taxon>
        <taxon>Bartonella</taxon>
    </lineage>
</organism>
<proteinExistence type="predicted"/>
<dbReference type="EMBL" id="NJPP01000028">
    <property type="protein sequence ID" value="PIT68971.1"/>
    <property type="molecule type" value="Genomic_DNA"/>
</dbReference>
<evidence type="ECO:0000256" key="1">
    <source>
        <dbReference type="SAM" id="SignalP"/>
    </source>
</evidence>